<feature type="transmembrane region" description="Helical" evidence="6">
    <location>
        <begin position="245"/>
        <end position="266"/>
    </location>
</feature>
<sequence>MGRRNVTILGNTLGVIGCIVASQATSINTVIADMALIGFGGRPQLLAYAGANEIVPRKSRGTTMACVSLASIPRAAFGAVIAYTLAEHLGWRWAFYVGHMSNAELDYVGVILYAGGLTSFLVGVTFGNSPYPWTSVHVLAPLLVGGITVFIAFPLWEIYCPYQVTKLCPPKLFKNFRGFTLPQCATFVASKIYSSANLRIVVQILYTAVAEEVGWYSLAHNGAGTAGAIFSGVEFARFRRTKWQLLIATNTPVMACVFVALGAVAASATQIYGILIIQFGAKDHQIGIATGLSGTFRAAGGSIGTAVYSTILNQQSKPKLVPAISTAVLQAGLPPASLTAFLPLLAVPGATPAIIAAGRDAVRTVYSNAFSMVFLVSIAFGVTAAISAAFVRSVDDKLTTHVAVRLDNPHLIPGQGRDEAMVLSTKEVEVAGEGQVLHLLLNDVDPVIRSVRVACWTF</sequence>
<dbReference type="PANTHER" id="PTHR23501">
    <property type="entry name" value="MAJOR FACILITATOR SUPERFAMILY"/>
    <property type="match status" value="1"/>
</dbReference>
<feature type="transmembrane region" description="Helical" evidence="6">
    <location>
        <begin position="107"/>
        <end position="126"/>
    </location>
</feature>
<dbReference type="VEuPathDB" id="FungiDB:Z518_09951"/>
<dbReference type="PROSITE" id="PS51257">
    <property type="entry name" value="PROKAR_LIPOPROTEIN"/>
    <property type="match status" value="1"/>
</dbReference>
<dbReference type="EMBL" id="KN847482">
    <property type="protein sequence ID" value="KIX00886.1"/>
    <property type="molecule type" value="Genomic_DNA"/>
</dbReference>
<dbReference type="GO" id="GO:0022857">
    <property type="term" value="F:transmembrane transporter activity"/>
    <property type="evidence" value="ECO:0007669"/>
    <property type="project" value="InterPro"/>
</dbReference>
<evidence type="ECO:0000256" key="1">
    <source>
        <dbReference type="ARBA" id="ARBA00004141"/>
    </source>
</evidence>
<keyword evidence="2" id="KW-0813">Transport</keyword>
<dbReference type="GeneID" id="25298022"/>
<evidence type="ECO:0000313" key="7">
    <source>
        <dbReference type="EMBL" id="KIX00886.1"/>
    </source>
</evidence>
<keyword evidence="8" id="KW-1185">Reference proteome</keyword>
<dbReference type="SUPFAM" id="SSF103473">
    <property type="entry name" value="MFS general substrate transporter"/>
    <property type="match status" value="2"/>
</dbReference>
<dbReference type="Pfam" id="PF06609">
    <property type="entry name" value="TRI12"/>
    <property type="match status" value="1"/>
</dbReference>
<evidence type="ECO:0000256" key="5">
    <source>
        <dbReference type="ARBA" id="ARBA00023136"/>
    </source>
</evidence>
<protein>
    <recommendedName>
        <fullName evidence="9">Major facilitator superfamily (MFS) profile domain-containing protein</fullName>
    </recommendedName>
</protein>
<dbReference type="AlphaFoldDB" id="A0A0D2ICA5"/>
<dbReference type="Proteomes" id="UP000053617">
    <property type="component" value="Unassembled WGS sequence"/>
</dbReference>
<organism evidence="7 8">
    <name type="scientific">Rhinocladiella mackenziei CBS 650.93</name>
    <dbReference type="NCBI Taxonomy" id="1442369"/>
    <lineage>
        <taxon>Eukaryota</taxon>
        <taxon>Fungi</taxon>
        <taxon>Dikarya</taxon>
        <taxon>Ascomycota</taxon>
        <taxon>Pezizomycotina</taxon>
        <taxon>Eurotiomycetes</taxon>
        <taxon>Chaetothyriomycetidae</taxon>
        <taxon>Chaetothyriales</taxon>
        <taxon>Herpotrichiellaceae</taxon>
        <taxon>Rhinocladiella</taxon>
    </lineage>
</organism>
<feature type="transmembrane region" description="Helical" evidence="6">
    <location>
        <begin position="369"/>
        <end position="391"/>
    </location>
</feature>
<accession>A0A0D2ICA5</accession>
<dbReference type="OrthoDB" id="2587356at2759"/>
<comment type="subcellular location">
    <subcellularLocation>
        <location evidence="1">Membrane</location>
        <topology evidence="1">Multi-pass membrane protein</topology>
    </subcellularLocation>
</comment>
<dbReference type="RefSeq" id="XP_013268022.1">
    <property type="nucleotide sequence ID" value="XM_013412568.1"/>
</dbReference>
<feature type="transmembrane region" description="Helical" evidence="6">
    <location>
        <begin position="338"/>
        <end position="357"/>
    </location>
</feature>
<feature type="transmembrane region" description="Helical" evidence="6">
    <location>
        <begin position="61"/>
        <end position="86"/>
    </location>
</feature>
<dbReference type="PANTHER" id="PTHR23501:SF109">
    <property type="entry name" value="MAJOR FACILITATOR SUPERFAMILY (MFS) PROFILE DOMAIN-CONTAINING PROTEIN-RELATED"/>
    <property type="match status" value="1"/>
</dbReference>
<evidence type="ECO:0000256" key="4">
    <source>
        <dbReference type="ARBA" id="ARBA00022989"/>
    </source>
</evidence>
<dbReference type="Pfam" id="PF07690">
    <property type="entry name" value="MFS_1"/>
    <property type="match status" value="1"/>
</dbReference>
<name>A0A0D2ICA5_9EURO</name>
<dbReference type="InterPro" id="IPR036259">
    <property type="entry name" value="MFS_trans_sf"/>
</dbReference>
<dbReference type="GO" id="GO:0005886">
    <property type="term" value="C:plasma membrane"/>
    <property type="evidence" value="ECO:0007669"/>
    <property type="project" value="TreeGrafter"/>
</dbReference>
<evidence type="ECO:0000256" key="6">
    <source>
        <dbReference type="SAM" id="Phobius"/>
    </source>
</evidence>
<evidence type="ECO:0000256" key="3">
    <source>
        <dbReference type="ARBA" id="ARBA00022692"/>
    </source>
</evidence>
<dbReference type="InterPro" id="IPR011701">
    <property type="entry name" value="MFS"/>
</dbReference>
<evidence type="ECO:0000313" key="8">
    <source>
        <dbReference type="Proteomes" id="UP000053617"/>
    </source>
</evidence>
<reference evidence="7 8" key="1">
    <citation type="submission" date="2015-01" db="EMBL/GenBank/DDBJ databases">
        <title>The Genome Sequence of Rhinocladiella mackenzie CBS 650.93.</title>
        <authorList>
            <consortium name="The Broad Institute Genomics Platform"/>
            <person name="Cuomo C."/>
            <person name="de Hoog S."/>
            <person name="Gorbushina A."/>
            <person name="Stielow B."/>
            <person name="Teixiera M."/>
            <person name="Abouelleil A."/>
            <person name="Chapman S.B."/>
            <person name="Priest M."/>
            <person name="Young S.K."/>
            <person name="Wortman J."/>
            <person name="Nusbaum C."/>
            <person name="Birren B."/>
        </authorList>
    </citation>
    <scope>NUCLEOTIDE SEQUENCE [LARGE SCALE GENOMIC DNA]</scope>
    <source>
        <strain evidence="7 8">CBS 650.93</strain>
    </source>
</reference>
<keyword evidence="5 6" id="KW-0472">Membrane</keyword>
<evidence type="ECO:0008006" key="9">
    <source>
        <dbReference type="Google" id="ProtNLM"/>
    </source>
</evidence>
<keyword evidence="4 6" id="KW-1133">Transmembrane helix</keyword>
<feature type="transmembrane region" description="Helical" evidence="6">
    <location>
        <begin position="138"/>
        <end position="156"/>
    </location>
</feature>
<dbReference type="Gene3D" id="1.20.1250.20">
    <property type="entry name" value="MFS general substrate transporter like domains"/>
    <property type="match status" value="1"/>
</dbReference>
<evidence type="ECO:0000256" key="2">
    <source>
        <dbReference type="ARBA" id="ARBA00022448"/>
    </source>
</evidence>
<proteinExistence type="predicted"/>
<gene>
    <name evidence="7" type="ORF">Z518_09951</name>
</gene>
<keyword evidence="3 6" id="KW-0812">Transmembrane</keyword>
<dbReference type="HOGENOM" id="CLU_000960_25_2_1"/>
<dbReference type="InterPro" id="IPR010573">
    <property type="entry name" value="MFS_Str1/Tri12-like"/>
</dbReference>